<accession>A0A132NRJ5</accession>
<evidence type="ECO:0000313" key="1">
    <source>
        <dbReference type="EMBL" id="KWX12691.1"/>
    </source>
</evidence>
<comment type="caution">
    <text evidence="1">The sequence shown here is derived from an EMBL/GenBank/DDBJ whole genome shotgun (WGS) entry which is preliminary data.</text>
</comment>
<protein>
    <submittedName>
        <fullName evidence="1">MAK16 protein</fullName>
    </submittedName>
</protein>
<evidence type="ECO:0000313" key="2">
    <source>
        <dbReference type="Proteomes" id="UP000070089"/>
    </source>
</evidence>
<gene>
    <name evidence="1" type="ORF">QR46_3358</name>
</gene>
<dbReference type="Proteomes" id="UP000070089">
    <property type="component" value="Unassembled WGS sequence"/>
</dbReference>
<name>A0A132NRJ5_GIAIN</name>
<reference evidence="1 2" key="1">
    <citation type="journal article" date="2015" name="Mol. Biochem. Parasitol.">
        <title>Identification of polymorphic genes for use in assemblage B genotyping assays through comparative genomics of multiple assemblage B Giardia duodenalis isolates.</title>
        <authorList>
            <person name="Wielinga C."/>
            <person name="Thompson R.C."/>
            <person name="Monis P."/>
            <person name="Ryan U."/>
        </authorList>
    </citation>
    <scope>NUCLEOTIDE SEQUENCE [LARGE SCALE GENOMIC DNA]</scope>
    <source>
        <strain evidence="1 2">BAH15c1</strain>
    </source>
</reference>
<proteinExistence type="predicted"/>
<sequence length="34" mass="3768">MRTQLASKTKTLFERLKLAGESTVSLEQPSTKST</sequence>
<organism evidence="1 2">
    <name type="scientific">Giardia duodenalis assemblage B</name>
    <dbReference type="NCBI Taxonomy" id="1394984"/>
    <lineage>
        <taxon>Eukaryota</taxon>
        <taxon>Metamonada</taxon>
        <taxon>Diplomonadida</taxon>
        <taxon>Hexamitidae</taxon>
        <taxon>Giardiinae</taxon>
        <taxon>Giardia</taxon>
    </lineage>
</organism>
<dbReference type="EMBL" id="JXTI01000105">
    <property type="protein sequence ID" value="KWX12691.1"/>
    <property type="molecule type" value="Genomic_DNA"/>
</dbReference>
<dbReference type="VEuPathDB" id="GiardiaDB:QR46_3358"/>
<dbReference type="AlphaFoldDB" id="A0A132NRJ5"/>